<accession>A0AAN9KJ01</accession>
<feature type="region of interest" description="Disordered" evidence="1">
    <location>
        <begin position="16"/>
        <end position="69"/>
    </location>
</feature>
<dbReference type="EMBL" id="JAYKXN010000001">
    <property type="protein sequence ID" value="KAK7317806.1"/>
    <property type="molecule type" value="Genomic_DNA"/>
</dbReference>
<gene>
    <name evidence="2" type="ORF">RJT34_02351</name>
</gene>
<dbReference type="Proteomes" id="UP001359559">
    <property type="component" value="Unassembled WGS sequence"/>
</dbReference>
<comment type="caution">
    <text evidence="2">The sequence shown here is derived from an EMBL/GenBank/DDBJ whole genome shotgun (WGS) entry which is preliminary data.</text>
</comment>
<organism evidence="2 3">
    <name type="scientific">Clitoria ternatea</name>
    <name type="common">Butterfly pea</name>
    <dbReference type="NCBI Taxonomy" id="43366"/>
    <lineage>
        <taxon>Eukaryota</taxon>
        <taxon>Viridiplantae</taxon>
        <taxon>Streptophyta</taxon>
        <taxon>Embryophyta</taxon>
        <taxon>Tracheophyta</taxon>
        <taxon>Spermatophyta</taxon>
        <taxon>Magnoliopsida</taxon>
        <taxon>eudicotyledons</taxon>
        <taxon>Gunneridae</taxon>
        <taxon>Pentapetalae</taxon>
        <taxon>rosids</taxon>
        <taxon>fabids</taxon>
        <taxon>Fabales</taxon>
        <taxon>Fabaceae</taxon>
        <taxon>Papilionoideae</taxon>
        <taxon>50 kb inversion clade</taxon>
        <taxon>NPAAA clade</taxon>
        <taxon>indigoferoid/millettioid clade</taxon>
        <taxon>Phaseoleae</taxon>
        <taxon>Clitoria</taxon>
    </lineage>
</organism>
<evidence type="ECO:0000313" key="3">
    <source>
        <dbReference type="Proteomes" id="UP001359559"/>
    </source>
</evidence>
<proteinExistence type="predicted"/>
<keyword evidence="3" id="KW-1185">Reference proteome</keyword>
<name>A0AAN9KJ01_CLITE</name>
<feature type="compositionally biased region" description="Acidic residues" evidence="1">
    <location>
        <begin position="40"/>
        <end position="53"/>
    </location>
</feature>
<dbReference type="AlphaFoldDB" id="A0AAN9KJ01"/>
<evidence type="ECO:0000313" key="2">
    <source>
        <dbReference type="EMBL" id="KAK7317806.1"/>
    </source>
</evidence>
<reference evidence="2 3" key="1">
    <citation type="submission" date="2024-01" db="EMBL/GenBank/DDBJ databases">
        <title>The genomes of 5 underutilized Papilionoideae crops provide insights into root nodulation and disease resistance.</title>
        <authorList>
            <person name="Yuan L."/>
        </authorList>
    </citation>
    <scope>NUCLEOTIDE SEQUENCE [LARGE SCALE GENOMIC DNA]</scope>
    <source>
        <strain evidence="2">LY-2023</strain>
        <tissue evidence="2">Leaf</tissue>
    </source>
</reference>
<protein>
    <submittedName>
        <fullName evidence="2">Uncharacterized protein</fullName>
    </submittedName>
</protein>
<sequence length="100" mass="11075">MDIAIDLEILPFHPLPLAPPRRPRSPSLVYFPLSSGRDTDSEEDDDPVEEPMEEPVPAPEHKPVPAPAPTLIIAPSDVEMEDLIDLSLLPTQFPLQSSWT</sequence>
<evidence type="ECO:0000256" key="1">
    <source>
        <dbReference type="SAM" id="MobiDB-lite"/>
    </source>
</evidence>
<feature type="compositionally biased region" description="Pro residues" evidence="1">
    <location>
        <begin position="54"/>
        <end position="68"/>
    </location>
</feature>